<dbReference type="Pfam" id="PF06916">
    <property type="entry name" value="FAM210A-B_dom"/>
    <property type="match status" value="1"/>
</dbReference>
<dbReference type="AlphaFoldDB" id="A0A6G1JW69"/>
<sequence>MAARVAQQLLSRSVGPSRLPPSSLQKNAILFFRAERSLLSRRFRSLRLKSDKAQPSQHPNPTSHLGSPEQALSLSQRLKKLSREYGWSAFGVYMALTALDFPFCFLAVRALGVDRIGHWEHVAIEGFWSVVSVPFPNLRKPVGEREPSVLAELEDATEREGDIAWGDDIKEAEALNRGANATIWTQLGLAYVIHKSFIFIRVPITAAITPKVVKTLRGWGWNIGKRTPKTPK</sequence>
<gene>
    <name evidence="3" type="ORF">K504DRAFT_461107</name>
</gene>
<protein>
    <recommendedName>
        <fullName evidence="2">DUF1279 domain-containing protein</fullName>
    </recommendedName>
</protein>
<feature type="region of interest" description="Disordered" evidence="1">
    <location>
        <begin position="49"/>
        <end position="69"/>
    </location>
</feature>
<dbReference type="InterPro" id="IPR009688">
    <property type="entry name" value="FAM210A/B-like_dom"/>
</dbReference>
<feature type="compositionally biased region" description="Polar residues" evidence="1">
    <location>
        <begin position="53"/>
        <end position="65"/>
    </location>
</feature>
<organism evidence="3 4">
    <name type="scientific">Pleomassaria siparia CBS 279.74</name>
    <dbReference type="NCBI Taxonomy" id="1314801"/>
    <lineage>
        <taxon>Eukaryota</taxon>
        <taxon>Fungi</taxon>
        <taxon>Dikarya</taxon>
        <taxon>Ascomycota</taxon>
        <taxon>Pezizomycotina</taxon>
        <taxon>Dothideomycetes</taxon>
        <taxon>Pleosporomycetidae</taxon>
        <taxon>Pleosporales</taxon>
        <taxon>Pleomassariaceae</taxon>
        <taxon>Pleomassaria</taxon>
    </lineage>
</organism>
<dbReference type="OrthoDB" id="426386at2759"/>
<dbReference type="Proteomes" id="UP000799428">
    <property type="component" value="Unassembled WGS sequence"/>
</dbReference>
<dbReference type="GO" id="GO:0005739">
    <property type="term" value="C:mitochondrion"/>
    <property type="evidence" value="ECO:0007669"/>
    <property type="project" value="TreeGrafter"/>
</dbReference>
<proteinExistence type="predicted"/>
<dbReference type="PANTHER" id="PTHR21377:SF0">
    <property type="entry name" value="PROTEIN FAM210B, MITOCHONDRIAL"/>
    <property type="match status" value="1"/>
</dbReference>
<dbReference type="EMBL" id="MU005781">
    <property type="protein sequence ID" value="KAF2704859.1"/>
    <property type="molecule type" value="Genomic_DNA"/>
</dbReference>
<dbReference type="PANTHER" id="PTHR21377">
    <property type="entry name" value="PROTEIN FAM210B, MITOCHONDRIAL"/>
    <property type="match status" value="1"/>
</dbReference>
<evidence type="ECO:0000313" key="3">
    <source>
        <dbReference type="EMBL" id="KAF2704859.1"/>
    </source>
</evidence>
<evidence type="ECO:0000313" key="4">
    <source>
        <dbReference type="Proteomes" id="UP000799428"/>
    </source>
</evidence>
<name>A0A6G1JW69_9PLEO</name>
<dbReference type="InterPro" id="IPR045866">
    <property type="entry name" value="FAM210A/B-like"/>
</dbReference>
<feature type="domain" description="DUF1279" evidence="2">
    <location>
        <begin position="76"/>
        <end position="210"/>
    </location>
</feature>
<evidence type="ECO:0000256" key="1">
    <source>
        <dbReference type="SAM" id="MobiDB-lite"/>
    </source>
</evidence>
<reference evidence="3" key="1">
    <citation type="journal article" date="2020" name="Stud. Mycol.">
        <title>101 Dothideomycetes genomes: a test case for predicting lifestyles and emergence of pathogens.</title>
        <authorList>
            <person name="Haridas S."/>
            <person name="Albert R."/>
            <person name="Binder M."/>
            <person name="Bloem J."/>
            <person name="Labutti K."/>
            <person name="Salamov A."/>
            <person name="Andreopoulos B."/>
            <person name="Baker S."/>
            <person name="Barry K."/>
            <person name="Bills G."/>
            <person name="Bluhm B."/>
            <person name="Cannon C."/>
            <person name="Castanera R."/>
            <person name="Culley D."/>
            <person name="Daum C."/>
            <person name="Ezra D."/>
            <person name="Gonzalez J."/>
            <person name="Henrissat B."/>
            <person name="Kuo A."/>
            <person name="Liang C."/>
            <person name="Lipzen A."/>
            <person name="Lutzoni F."/>
            <person name="Magnuson J."/>
            <person name="Mondo S."/>
            <person name="Nolan M."/>
            <person name="Ohm R."/>
            <person name="Pangilinan J."/>
            <person name="Park H.-J."/>
            <person name="Ramirez L."/>
            <person name="Alfaro M."/>
            <person name="Sun H."/>
            <person name="Tritt A."/>
            <person name="Yoshinaga Y."/>
            <person name="Zwiers L.-H."/>
            <person name="Turgeon B."/>
            <person name="Goodwin S."/>
            <person name="Spatafora J."/>
            <person name="Crous P."/>
            <person name="Grigoriev I."/>
        </authorList>
    </citation>
    <scope>NUCLEOTIDE SEQUENCE</scope>
    <source>
        <strain evidence="3">CBS 279.74</strain>
    </source>
</reference>
<keyword evidence="4" id="KW-1185">Reference proteome</keyword>
<evidence type="ECO:0000259" key="2">
    <source>
        <dbReference type="Pfam" id="PF06916"/>
    </source>
</evidence>
<accession>A0A6G1JW69</accession>